<dbReference type="CDD" id="cd06225">
    <property type="entry name" value="HAMP"/>
    <property type="match status" value="1"/>
</dbReference>
<keyword evidence="7 9" id="KW-0807">Transducer</keyword>
<keyword evidence="15" id="KW-1185">Reference proteome</keyword>
<feature type="domain" description="Methyl-accepting transducer" evidence="11">
    <location>
        <begin position="179"/>
        <end position="408"/>
    </location>
</feature>
<reference evidence="14" key="2">
    <citation type="submission" date="2024-03" db="EMBL/GenBank/DDBJ databases">
        <authorList>
            <person name="Bromfield E.S.P."/>
            <person name="Cloutier S."/>
        </authorList>
    </citation>
    <scope>NUCLEOTIDE SEQUENCE</scope>
    <source>
        <strain evidence="14">5S5</strain>
    </source>
</reference>
<dbReference type="SMART" id="SM00283">
    <property type="entry name" value="MA"/>
    <property type="match status" value="1"/>
</dbReference>
<feature type="domain" description="T-SNARE coiled-coil homology" evidence="12">
    <location>
        <begin position="338"/>
        <end position="400"/>
    </location>
</feature>
<accession>A0ABZ2P1Z0</accession>
<dbReference type="Gene3D" id="6.10.340.10">
    <property type="match status" value="1"/>
</dbReference>
<dbReference type="InterPro" id="IPR004090">
    <property type="entry name" value="Chemotax_Me-accpt_rcpt"/>
</dbReference>
<keyword evidence="3" id="KW-0997">Cell inner membrane</keyword>
<evidence type="ECO:0000256" key="3">
    <source>
        <dbReference type="ARBA" id="ARBA00022519"/>
    </source>
</evidence>
<evidence type="ECO:0000259" key="11">
    <source>
        <dbReference type="PROSITE" id="PS50111"/>
    </source>
</evidence>
<dbReference type="SUPFAM" id="SSF58104">
    <property type="entry name" value="Methyl-accepting chemotaxis protein (MCP) signaling domain"/>
    <property type="match status" value="1"/>
</dbReference>
<evidence type="ECO:0000256" key="9">
    <source>
        <dbReference type="PROSITE-ProRule" id="PRU00284"/>
    </source>
</evidence>
<dbReference type="PROSITE" id="PS50885">
    <property type="entry name" value="HAMP"/>
    <property type="match status" value="1"/>
</dbReference>
<dbReference type="Gene3D" id="3.30.450.20">
    <property type="entry name" value="PAS domain"/>
    <property type="match status" value="1"/>
</dbReference>
<reference evidence="14" key="1">
    <citation type="journal article" date="2021" name="Int. J. Syst. Evol. Microbiol.">
        <title>Bradyrhizobium septentrionale sp. nov. (sv. septentrionale) and Bradyrhizobium quebecense sp. nov. (sv. septentrionale) associated with legumes native to Canada possess rearranged symbiosis genes and numerous insertion sequences.</title>
        <authorList>
            <person name="Bromfield E.S.P."/>
            <person name="Cloutier S."/>
        </authorList>
    </citation>
    <scope>NUCLEOTIDE SEQUENCE</scope>
    <source>
        <strain evidence="14">5S5</strain>
    </source>
</reference>
<dbReference type="PANTHER" id="PTHR32089:SF112">
    <property type="entry name" value="LYSOZYME-LIKE PROTEIN-RELATED"/>
    <property type="match status" value="1"/>
</dbReference>
<dbReference type="InterPro" id="IPR033480">
    <property type="entry name" value="sCache_2"/>
</dbReference>
<protein>
    <submittedName>
        <fullName evidence="14">Methyl-accepting chemotaxis protein</fullName>
    </submittedName>
</protein>
<evidence type="ECO:0000313" key="14">
    <source>
        <dbReference type="EMBL" id="WXC81232.1"/>
    </source>
</evidence>
<keyword evidence="4 10" id="KW-0812">Transmembrane</keyword>
<dbReference type="InterPro" id="IPR004089">
    <property type="entry name" value="MCPsignal_dom"/>
</dbReference>
<dbReference type="PROSITE" id="PS50192">
    <property type="entry name" value="T_SNARE"/>
    <property type="match status" value="1"/>
</dbReference>
<evidence type="ECO:0000256" key="1">
    <source>
        <dbReference type="ARBA" id="ARBA00004429"/>
    </source>
</evidence>
<keyword evidence="2" id="KW-1003">Cell membrane</keyword>
<gene>
    <name evidence="14" type="ORF">WDK88_06295</name>
</gene>
<dbReference type="RefSeq" id="WP_338822055.1">
    <property type="nucleotide sequence ID" value="NZ_CP147708.1"/>
</dbReference>
<comment type="similarity">
    <text evidence="8">Belongs to the methyl-accepting chemotaxis (MCP) protein family.</text>
</comment>
<dbReference type="InterPro" id="IPR000727">
    <property type="entry name" value="T_SNARE_dom"/>
</dbReference>
<dbReference type="EMBL" id="CP147711">
    <property type="protein sequence ID" value="WXC81232.1"/>
    <property type="molecule type" value="Genomic_DNA"/>
</dbReference>
<evidence type="ECO:0000256" key="10">
    <source>
        <dbReference type="SAM" id="Phobius"/>
    </source>
</evidence>
<name>A0ABZ2P1Z0_9BRAD</name>
<dbReference type="PROSITE" id="PS50111">
    <property type="entry name" value="CHEMOTAXIS_TRANSDUC_2"/>
    <property type="match status" value="1"/>
</dbReference>
<evidence type="ECO:0000313" key="15">
    <source>
        <dbReference type="Proteomes" id="UP001432046"/>
    </source>
</evidence>
<keyword evidence="5 10" id="KW-1133">Transmembrane helix</keyword>
<dbReference type="Pfam" id="PF00672">
    <property type="entry name" value="HAMP"/>
    <property type="match status" value="1"/>
</dbReference>
<dbReference type="PRINTS" id="PR00260">
    <property type="entry name" value="CHEMTRNSDUCR"/>
</dbReference>
<evidence type="ECO:0000256" key="2">
    <source>
        <dbReference type="ARBA" id="ARBA00022475"/>
    </source>
</evidence>
<feature type="transmembrane region" description="Helical" evidence="10">
    <location>
        <begin position="70"/>
        <end position="90"/>
    </location>
</feature>
<dbReference type="InterPro" id="IPR003660">
    <property type="entry name" value="HAMP_dom"/>
</dbReference>
<evidence type="ECO:0000259" key="12">
    <source>
        <dbReference type="PROSITE" id="PS50192"/>
    </source>
</evidence>
<evidence type="ECO:0000256" key="5">
    <source>
        <dbReference type="ARBA" id="ARBA00022989"/>
    </source>
</evidence>
<comment type="subcellular location">
    <subcellularLocation>
        <location evidence="1">Cell inner membrane</location>
        <topology evidence="1">Multi-pass membrane protein</topology>
    </subcellularLocation>
</comment>
<evidence type="ECO:0000259" key="13">
    <source>
        <dbReference type="PROSITE" id="PS50885"/>
    </source>
</evidence>
<dbReference type="Proteomes" id="UP001432046">
    <property type="component" value="Chromosome"/>
</dbReference>
<feature type="domain" description="HAMP" evidence="13">
    <location>
        <begin position="91"/>
        <end position="144"/>
    </location>
</feature>
<evidence type="ECO:0000256" key="7">
    <source>
        <dbReference type="ARBA" id="ARBA00023224"/>
    </source>
</evidence>
<dbReference type="Pfam" id="PF17200">
    <property type="entry name" value="sCache_2"/>
    <property type="match status" value="1"/>
</dbReference>
<proteinExistence type="inferred from homology"/>
<dbReference type="Pfam" id="PF00015">
    <property type="entry name" value="MCPsignal"/>
    <property type="match status" value="1"/>
</dbReference>
<dbReference type="Gene3D" id="1.10.287.950">
    <property type="entry name" value="Methyl-accepting chemotaxis protein"/>
    <property type="match status" value="1"/>
</dbReference>
<dbReference type="SMART" id="SM00304">
    <property type="entry name" value="HAMP"/>
    <property type="match status" value="1"/>
</dbReference>
<organism evidence="14 15">
    <name type="scientific">Bradyrhizobium septentrionale</name>
    <dbReference type="NCBI Taxonomy" id="1404411"/>
    <lineage>
        <taxon>Bacteria</taxon>
        <taxon>Pseudomonadati</taxon>
        <taxon>Pseudomonadota</taxon>
        <taxon>Alphaproteobacteria</taxon>
        <taxon>Hyphomicrobiales</taxon>
        <taxon>Nitrobacteraceae</taxon>
        <taxon>Bradyrhizobium</taxon>
    </lineage>
</organism>
<evidence type="ECO:0000256" key="4">
    <source>
        <dbReference type="ARBA" id="ARBA00022692"/>
    </source>
</evidence>
<dbReference type="PANTHER" id="PTHR32089">
    <property type="entry name" value="METHYL-ACCEPTING CHEMOTAXIS PROTEIN MCPB"/>
    <property type="match status" value="1"/>
</dbReference>
<keyword evidence="6 10" id="KW-0472">Membrane</keyword>
<evidence type="ECO:0000256" key="6">
    <source>
        <dbReference type="ARBA" id="ARBA00023136"/>
    </source>
</evidence>
<evidence type="ECO:0000256" key="8">
    <source>
        <dbReference type="ARBA" id="ARBA00029447"/>
    </source>
</evidence>
<sequence length="544" mass="57756">MTPPPIVGEFVETVKQKGEGFVDYQWPKPGLDTPQPKLSFVAGFQPWNWVIGTGVYMDDLQAQLWERARSIVIVAAAIVISVGLITLLLARRISRALVTMTGALNRLSGGDFDMKLPGLGRPDELGDMARSIEQFRARAAEKVREEARQDEERRRATEEARALALQQMAANVENATKVAVGEVASGTDRMTRNASMMRDTALMLERNSSSVAAAAEEALANAQTVARASSQLATSISQIADQVGASRSLTLEAVTASTQAQATIVKLSEAASKVGTVTSLISEIAGQTNLLALNATIEAARAGAAGRGFAVVAAEVKSLAEQTARATNEIAQQITEIQEATHASVASMSTIGEVIRSVESVSAAISAAVEEQNVVTADISRTVEETSHAAREVASQIASVSAEAVETGRRASEMHNGSTAIAEKVAERRTTLIRVIRTSITDVDRRRSSRVALRRSGTLVWRSETKRIEVRDVSMEAVSIKCALPDAATGEPVELAIDGLSFRLGGVVARMDPGSVLINLNLSPETEQKLAAVLSSECARSAAA</sequence>